<dbReference type="GeneID" id="9480890"/>
<dbReference type="RefSeq" id="YP_003795263.2">
    <property type="nucleotide sequence ID" value="NC_014340.2"/>
</dbReference>
<dbReference type="GO" id="GO:0016020">
    <property type="term" value="C:membrane"/>
    <property type="evidence" value="ECO:0007669"/>
    <property type="project" value="InterPro"/>
</dbReference>
<dbReference type="Gene3D" id="1.20.1130.10">
    <property type="entry name" value="Photosystem I PsaA/PsaB"/>
    <property type="match status" value="1"/>
</dbReference>
<dbReference type="GO" id="GO:0009579">
    <property type="term" value="C:thylakoid"/>
    <property type="evidence" value="ECO:0007669"/>
    <property type="project" value="InterPro"/>
</dbReference>
<proteinExistence type="predicted"/>
<dbReference type="GO" id="GO:0015979">
    <property type="term" value="P:photosynthesis"/>
    <property type="evidence" value="ECO:0007669"/>
    <property type="project" value="InterPro"/>
</dbReference>
<accession>D9IXH7</accession>
<dbReference type="Pfam" id="PF00223">
    <property type="entry name" value="PsaA_PsaB"/>
    <property type="match status" value="1"/>
</dbReference>
<keyword evidence="1" id="KW-0472">Membrane</keyword>
<keyword evidence="2" id="KW-0934">Plastid</keyword>
<dbReference type="AlphaFoldDB" id="D9IXH7"/>
<keyword evidence="1" id="KW-1133">Transmembrane helix</keyword>
<sequence>MPMSTTWIWNLHSDSNESVGSILKDSQVRFEFVQIAQLIVIALWLVNNIRQIATFSNVVAWSINPLDTRPTLGNTQGFVGEAILNRTSDAFQGGGIQMTSGVVELLRGEGYLAPPDAASAALGLLMGLLIIITISGRKLNLTLNWSQGLILTGGALVAWAGHLALVAIPAQSIWATLELDRSGVLLGWGQPQLISLVCFQNGITVLNGGAVALDTQVIHHLALALVILAPLALAPLIVRGSDGNDILLVENTDAHLPGLEESSDNKDIDY</sequence>
<reference evidence="2" key="1">
    <citation type="journal article" date="2010" name="Proc. Natl. Acad. Sci. U.S.A.">
        <title>A common red algal origin of the apicomplexan, dinoflagellate, and heterokont plastids.</title>
        <authorList>
            <person name="Janouskovec J."/>
            <person name="Horak A."/>
            <person name="Obornik M."/>
            <person name="Lukes J."/>
            <person name="Keeling P.J."/>
        </authorList>
    </citation>
    <scope>NUCLEOTIDE SEQUENCE</scope>
    <source>
        <strain evidence="2">CCMP2878</strain>
    </source>
</reference>
<gene>
    <name evidence="2" type="primary">psaA</name>
</gene>
<feature type="transmembrane region" description="Helical" evidence="1">
    <location>
        <begin position="148"/>
        <end position="173"/>
    </location>
</feature>
<name>D9IXH7_9ALVE</name>
<feature type="transmembrane region" description="Helical" evidence="1">
    <location>
        <begin position="220"/>
        <end position="238"/>
    </location>
</feature>
<dbReference type="InterPro" id="IPR001280">
    <property type="entry name" value="PSI_PsaA/B"/>
</dbReference>
<reference evidence="2" key="2">
    <citation type="submission" date="2013-03" db="EMBL/GenBank/DDBJ databases">
        <title>Split photosystem protein, linear topology, and growth of structural complexity in the recombination-driven plastid genome of Chromera velia.</title>
        <authorList>
            <person name="Janouskovec J."/>
            <person name="Sobotka R."/>
            <person name="Lai D.-H."/>
            <person name="Flegontov P."/>
            <person name="Konik P."/>
            <person name="Komenda J."/>
            <person name="Ali S."/>
            <person name="Prasil O."/>
            <person name="Pain A."/>
            <person name="Obornik M."/>
            <person name="Lukes J."/>
            <person name="Keeling P.J."/>
        </authorList>
    </citation>
    <scope>NUCLEOTIDE SEQUENCE</scope>
    <source>
        <strain evidence="2">CCMP2878</strain>
    </source>
</reference>
<dbReference type="EMBL" id="HM222967">
    <property type="protein sequence ID" value="ADJ66505.2"/>
    <property type="molecule type" value="Genomic_DNA"/>
</dbReference>
<evidence type="ECO:0000256" key="1">
    <source>
        <dbReference type="SAM" id="Phobius"/>
    </source>
</evidence>
<dbReference type="InterPro" id="IPR036408">
    <property type="entry name" value="PSI_PsaA/B_sf"/>
</dbReference>
<keyword evidence="2" id="KW-0150">Chloroplast</keyword>
<geneLocation type="chloroplast" evidence="2"/>
<feature type="transmembrane region" description="Helical" evidence="1">
    <location>
        <begin position="117"/>
        <end position="136"/>
    </location>
</feature>
<organism evidence="2">
    <name type="scientific">Chromera velia</name>
    <dbReference type="NCBI Taxonomy" id="505693"/>
    <lineage>
        <taxon>Eukaryota</taxon>
        <taxon>Sar</taxon>
        <taxon>Alveolata</taxon>
        <taxon>Colpodellida</taxon>
        <taxon>Chromeraceae</taxon>
        <taxon>Chromera</taxon>
    </lineage>
</organism>
<protein>
    <submittedName>
        <fullName evidence="2">Photosystem I P700 chlorophyll a apoprotein A1</fullName>
    </submittedName>
</protein>
<keyword evidence="1" id="KW-0812">Transmembrane</keyword>
<dbReference type="SUPFAM" id="SSF81558">
    <property type="entry name" value="Photosystem I subunits PsaA/PsaB"/>
    <property type="match status" value="1"/>
</dbReference>
<evidence type="ECO:0000313" key="2">
    <source>
        <dbReference type="EMBL" id="ADJ66505.2"/>
    </source>
</evidence>